<dbReference type="PANTHER" id="PTHR12972:SF0">
    <property type="entry name" value="PROTEIN DOWNSTREAM NEIGHBOR OF SON"/>
    <property type="match status" value="1"/>
</dbReference>
<evidence type="ECO:0000256" key="3">
    <source>
        <dbReference type="ARBA" id="ARBA00023242"/>
    </source>
</evidence>
<dbReference type="PANTHER" id="PTHR12972">
    <property type="entry name" value="DOWNSTREAM NEIGHBOR OF SON"/>
    <property type="match status" value="1"/>
</dbReference>
<reference evidence="5 6" key="1">
    <citation type="journal article" date="2021" name="Hortic Res">
        <title>Chromosome-scale assembly of the Dendrobium chrysotoxum genome enhances the understanding of orchid evolution.</title>
        <authorList>
            <person name="Zhang Y."/>
            <person name="Zhang G.Q."/>
            <person name="Zhang D."/>
            <person name="Liu X.D."/>
            <person name="Xu X.Y."/>
            <person name="Sun W.H."/>
            <person name="Yu X."/>
            <person name="Zhu X."/>
            <person name="Wang Z.W."/>
            <person name="Zhao X."/>
            <person name="Zhong W.Y."/>
            <person name="Chen H."/>
            <person name="Yin W.L."/>
            <person name="Huang T."/>
            <person name="Niu S.C."/>
            <person name="Liu Z.J."/>
        </authorList>
    </citation>
    <scope>NUCLEOTIDE SEQUENCE [LARGE SCALE GENOMIC DNA]</scope>
    <source>
        <strain evidence="5">Lindl</strain>
    </source>
</reference>
<keyword evidence="6" id="KW-1185">Reference proteome</keyword>
<comment type="similarity">
    <text evidence="4">Belongs to the DONSON family.</text>
</comment>
<evidence type="ECO:0000313" key="6">
    <source>
        <dbReference type="Proteomes" id="UP000775213"/>
    </source>
</evidence>
<dbReference type="EMBL" id="JAGFBR010000010">
    <property type="protein sequence ID" value="KAH0460129.1"/>
    <property type="molecule type" value="Genomic_DNA"/>
</dbReference>
<evidence type="ECO:0000256" key="4">
    <source>
        <dbReference type="ARBA" id="ARBA00025806"/>
    </source>
</evidence>
<comment type="caution">
    <text evidence="5">The sequence shown here is derived from an EMBL/GenBank/DDBJ whole genome shotgun (WGS) entry which is preliminary data.</text>
</comment>
<dbReference type="Proteomes" id="UP000775213">
    <property type="component" value="Unassembled WGS sequence"/>
</dbReference>
<dbReference type="AlphaFoldDB" id="A0AAV7GXE8"/>
<dbReference type="PRINTS" id="PR02064">
    <property type="entry name" value="DONSON"/>
</dbReference>
<dbReference type="InterPro" id="IPR024861">
    <property type="entry name" value="Donson"/>
</dbReference>
<keyword evidence="2" id="KW-0217">Developmental protein</keyword>
<evidence type="ECO:0000313" key="5">
    <source>
        <dbReference type="EMBL" id="KAH0460129.1"/>
    </source>
</evidence>
<dbReference type="GO" id="GO:0033260">
    <property type="term" value="P:nuclear DNA replication"/>
    <property type="evidence" value="ECO:0007669"/>
    <property type="project" value="TreeGrafter"/>
</dbReference>
<proteinExistence type="inferred from homology"/>
<protein>
    <submittedName>
        <fullName evidence="5">Uncharacterized protein</fullName>
    </submittedName>
</protein>
<comment type="subcellular location">
    <subcellularLocation>
        <location evidence="1">Nucleus</location>
    </subcellularLocation>
</comment>
<sequence>MAKAAVIESSSAAGILPLGRHPAGLKMKRKTPSELRGEQLKQKNGAVHSDEKIAKMLLSESGVDNGVKKPESVKVPRYIDTRVNDVYPVRKSSDRFRALRGKDKVKDVISNVQMASGQDNPFVAENFSSENITSLLRFKVGASTNLGSSDSFSKATDDQGFRKIEKCSQSALRNVVEIHLRDEKPLDSTKVDMEKALKGLAARDKSSIISSYSGASNKNDDLPSAFARKISPEFHISGPRAPLDFTLKTTLRLISSSSVKCHRVNATPSFFEIEQHASKYVSNMDQQSACTSGHSTTAEVMFSKAIHSWAFPQSSLPSSIVIAMTLSATKGEEDFLLRRHQDWEDSFRNLYYMLRKNICSMFYVYTLQFIVLFICNKSLGKRQSCNAYLSQSTRSLRSLLRNNGICFSMPLCNVEVEHANEADLAELSEIEQQNLGQAYHQDSISGVDNSPQSLLAFIGNTNVHGLYDFLLNYRSFLKSLNSNDVPALYAPVPFPNASLCIPEVKCREIKKAEAFIDSNASLSSSESPICYSIEVKDTVLPPWVISRLCAAMSINGNTFESIFTTEPLSAGLNIALEFFCQNKPDQVGNSDASVPGSGDALGLPEAALAPCLQSASLSRLKFCNGSYIANVREDEHFEEMNRPSNVKYI</sequence>
<evidence type="ECO:0000256" key="2">
    <source>
        <dbReference type="ARBA" id="ARBA00022473"/>
    </source>
</evidence>
<keyword evidence="3" id="KW-0539">Nucleus</keyword>
<dbReference type="GO" id="GO:0005634">
    <property type="term" value="C:nucleus"/>
    <property type="evidence" value="ECO:0007669"/>
    <property type="project" value="UniProtKB-SubCell"/>
</dbReference>
<accession>A0AAV7GXE8</accession>
<name>A0AAV7GXE8_DENCH</name>
<organism evidence="5 6">
    <name type="scientific">Dendrobium chrysotoxum</name>
    <name type="common">Orchid</name>
    <dbReference type="NCBI Taxonomy" id="161865"/>
    <lineage>
        <taxon>Eukaryota</taxon>
        <taxon>Viridiplantae</taxon>
        <taxon>Streptophyta</taxon>
        <taxon>Embryophyta</taxon>
        <taxon>Tracheophyta</taxon>
        <taxon>Spermatophyta</taxon>
        <taxon>Magnoliopsida</taxon>
        <taxon>Liliopsida</taxon>
        <taxon>Asparagales</taxon>
        <taxon>Orchidaceae</taxon>
        <taxon>Epidendroideae</taxon>
        <taxon>Malaxideae</taxon>
        <taxon>Dendrobiinae</taxon>
        <taxon>Dendrobium</taxon>
    </lineage>
</organism>
<gene>
    <name evidence="5" type="ORF">IEQ34_010792</name>
</gene>
<evidence type="ECO:0000256" key="1">
    <source>
        <dbReference type="ARBA" id="ARBA00004123"/>
    </source>
</evidence>